<dbReference type="eggNOG" id="COG1385">
    <property type="taxonomic scope" value="Bacteria"/>
</dbReference>
<comment type="caution">
    <text evidence="15">The sequence shown here is derived from an EMBL/GenBank/DDBJ whole genome shotgun (WGS) entry which is preliminary data.</text>
</comment>
<name>H8FNB0_MAGML</name>
<keyword evidence="16" id="KW-1185">Reference proteome</keyword>
<dbReference type="GO" id="GO:0070475">
    <property type="term" value="P:rRNA base methylation"/>
    <property type="evidence" value="ECO:0007669"/>
    <property type="project" value="TreeGrafter"/>
</dbReference>
<keyword evidence="8 12" id="KW-0808">Transferase</keyword>
<evidence type="ECO:0000256" key="1">
    <source>
        <dbReference type="ARBA" id="ARBA00004496"/>
    </source>
</evidence>
<comment type="similarity">
    <text evidence="2 12">Belongs to the RNA methyltransferase RsmE family.</text>
</comment>
<keyword evidence="7 12" id="KW-0489">Methyltransferase</keyword>
<evidence type="ECO:0000256" key="5">
    <source>
        <dbReference type="ARBA" id="ARBA00022490"/>
    </source>
</evidence>
<dbReference type="InterPro" id="IPR046886">
    <property type="entry name" value="RsmE_MTase_dom"/>
</dbReference>
<dbReference type="PANTHER" id="PTHR30027">
    <property type="entry name" value="RIBOSOMAL RNA SMALL SUBUNIT METHYLTRANSFERASE E"/>
    <property type="match status" value="1"/>
</dbReference>
<organism evidence="15 16">
    <name type="scientific">Magnetospirillum molischianum DSM 120</name>
    <dbReference type="NCBI Taxonomy" id="1150626"/>
    <lineage>
        <taxon>Bacteria</taxon>
        <taxon>Pseudomonadati</taxon>
        <taxon>Pseudomonadota</taxon>
        <taxon>Alphaproteobacteria</taxon>
        <taxon>Rhodospirillales</taxon>
        <taxon>Rhodospirillaceae</taxon>
        <taxon>Magnetospirillum</taxon>
    </lineage>
</organism>
<dbReference type="Proteomes" id="UP000004169">
    <property type="component" value="Unassembled WGS sequence"/>
</dbReference>
<dbReference type="EC" id="2.1.1.193" evidence="3 12"/>
<evidence type="ECO:0000313" key="15">
    <source>
        <dbReference type="EMBL" id="CCG39848.1"/>
    </source>
</evidence>
<dbReference type="GO" id="GO:0005737">
    <property type="term" value="C:cytoplasm"/>
    <property type="evidence" value="ECO:0007669"/>
    <property type="project" value="UniProtKB-SubCell"/>
</dbReference>
<dbReference type="AlphaFoldDB" id="H8FNB0"/>
<dbReference type="InterPro" id="IPR029028">
    <property type="entry name" value="Alpha/beta_knot_MTases"/>
</dbReference>
<dbReference type="SUPFAM" id="SSF75217">
    <property type="entry name" value="alpha/beta knot"/>
    <property type="match status" value="1"/>
</dbReference>
<feature type="domain" description="Ribosomal RNA small subunit methyltransferase E PUA-like" evidence="14">
    <location>
        <begin position="26"/>
        <end position="65"/>
    </location>
</feature>
<evidence type="ECO:0000256" key="6">
    <source>
        <dbReference type="ARBA" id="ARBA00022552"/>
    </source>
</evidence>
<evidence type="ECO:0000259" key="13">
    <source>
        <dbReference type="Pfam" id="PF04452"/>
    </source>
</evidence>
<dbReference type="SUPFAM" id="SSF88697">
    <property type="entry name" value="PUA domain-like"/>
    <property type="match status" value="1"/>
</dbReference>
<evidence type="ECO:0000256" key="10">
    <source>
        <dbReference type="ARBA" id="ARBA00025699"/>
    </source>
</evidence>
<accession>H8FNB0</accession>
<evidence type="ECO:0000313" key="16">
    <source>
        <dbReference type="Proteomes" id="UP000004169"/>
    </source>
</evidence>
<dbReference type="NCBIfam" id="TIGR00046">
    <property type="entry name" value="RsmE family RNA methyltransferase"/>
    <property type="match status" value="1"/>
</dbReference>
<dbReference type="Gene3D" id="3.40.1280.10">
    <property type="match status" value="1"/>
</dbReference>
<evidence type="ECO:0000256" key="8">
    <source>
        <dbReference type="ARBA" id="ARBA00022679"/>
    </source>
</evidence>
<evidence type="ECO:0000256" key="12">
    <source>
        <dbReference type="PIRNR" id="PIRNR015601"/>
    </source>
</evidence>
<dbReference type="CDD" id="cd18084">
    <property type="entry name" value="RsmE-like"/>
    <property type="match status" value="1"/>
</dbReference>
<keyword evidence="6 12" id="KW-0698">rRNA processing</keyword>
<dbReference type="EMBL" id="CAHP01000001">
    <property type="protein sequence ID" value="CCG39848.1"/>
    <property type="molecule type" value="Genomic_DNA"/>
</dbReference>
<evidence type="ECO:0000256" key="2">
    <source>
        <dbReference type="ARBA" id="ARBA00005528"/>
    </source>
</evidence>
<comment type="subcellular location">
    <subcellularLocation>
        <location evidence="1 12">Cytoplasm</location>
    </subcellularLocation>
</comment>
<evidence type="ECO:0000256" key="11">
    <source>
        <dbReference type="ARBA" id="ARBA00047944"/>
    </source>
</evidence>
<evidence type="ECO:0000259" key="14">
    <source>
        <dbReference type="Pfam" id="PF20260"/>
    </source>
</evidence>
<evidence type="ECO:0000256" key="3">
    <source>
        <dbReference type="ARBA" id="ARBA00012328"/>
    </source>
</evidence>
<evidence type="ECO:0000256" key="4">
    <source>
        <dbReference type="ARBA" id="ARBA00013673"/>
    </source>
</evidence>
<feature type="domain" description="Ribosomal RNA small subunit methyltransferase E methyltransferase" evidence="13">
    <location>
        <begin position="90"/>
        <end position="244"/>
    </location>
</feature>
<dbReference type="PANTHER" id="PTHR30027:SF3">
    <property type="entry name" value="16S RRNA (URACIL(1498)-N(3))-METHYLTRANSFERASE"/>
    <property type="match status" value="1"/>
</dbReference>
<dbReference type="Gene3D" id="2.40.240.20">
    <property type="entry name" value="Hypothetical PUA domain-like, domain 1"/>
    <property type="match status" value="1"/>
</dbReference>
<dbReference type="InterPro" id="IPR015947">
    <property type="entry name" value="PUA-like_sf"/>
</dbReference>
<keyword evidence="5 12" id="KW-0963">Cytoplasm</keyword>
<evidence type="ECO:0000256" key="9">
    <source>
        <dbReference type="ARBA" id="ARBA00022691"/>
    </source>
</evidence>
<keyword evidence="9 12" id="KW-0949">S-adenosyl-L-methionine</keyword>
<dbReference type="OrthoDB" id="9815641at2"/>
<dbReference type="RefSeq" id="WP_002725614.1">
    <property type="nucleotide sequence ID" value="NZ_CAHP01000001.1"/>
</dbReference>
<proteinExistence type="inferred from homology"/>
<dbReference type="Pfam" id="PF04452">
    <property type="entry name" value="Methyltrans_RNA"/>
    <property type="match status" value="1"/>
</dbReference>
<dbReference type="PIRSF" id="PIRSF015601">
    <property type="entry name" value="MTase_slr0722"/>
    <property type="match status" value="1"/>
</dbReference>
<sequence>MTDIPPRPRLRLFVEVPLSAGVAVALEREQTHYLSSVMRAEPGETVLLFNGTDGEWLARIDRLGRSGGILIPEQMVRPQSAEPEPRFDPWLLAAPLKRDRTDLVAEKVAELGATLFWPVFTRRTVAHRVNGDRLRARMIEAAEQCERLTLPLLNEAAPLERILAGWPEGRTLLFLDETGGGEPLAGLAAGWVEGPVALLIGPEGGFAPEERALLVSRLFVRPVGLGPRILRAETATIAALALWQALAGDGARPPRG</sequence>
<dbReference type="InterPro" id="IPR006700">
    <property type="entry name" value="RsmE"/>
</dbReference>
<evidence type="ECO:0000256" key="7">
    <source>
        <dbReference type="ARBA" id="ARBA00022603"/>
    </source>
</evidence>
<dbReference type="NCBIfam" id="NF008696">
    <property type="entry name" value="PRK11713.3-5"/>
    <property type="match status" value="1"/>
</dbReference>
<protein>
    <recommendedName>
        <fullName evidence="4 12">Ribosomal RNA small subunit methyltransferase E</fullName>
        <ecNumber evidence="3 12">2.1.1.193</ecNumber>
    </recommendedName>
</protein>
<dbReference type="InterPro" id="IPR046887">
    <property type="entry name" value="RsmE_PUA-like"/>
</dbReference>
<dbReference type="STRING" id="1150626.PHAMO_10273"/>
<dbReference type="GO" id="GO:0070042">
    <property type="term" value="F:rRNA (uridine-N3-)-methyltransferase activity"/>
    <property type="evidence" value="ECO:0007669"/>
    <property type="project" value="TreeGrafter"/>
</dbReference>
<comment type="function">
    <text evidence="10 12">Specifically methylates the N3 position of the uracil ring of uridine 1498 (m3U1498) in 16S rRNA. Acts on the fully assembled 30S ribosomal subunit.</text>
</comment>
<dbReference type="Pfam" id="PF20260">
    <property type="entry name" value="PUA_4"/>
    <property type="match status" value="1"/>
</dbReference>
<dbReference type="InterPro" id="IPR029026">
    <property type="entry name" value="tRNA_m1G_MTases_N"/>
</dbReference>
<gene>
    <name evidence="15" type="ORF">PHAMO_10273</name>
</gene>
<reference evidence="15 16" key="1">
    <citation type="journal article" date="2012" name="J. Bacteriol.">
        <title>Draft Genome Sequence of the Purple Photosynthetic Bacterium Phaeospirillum molischianum DSM120, a Particularly Versatile Bacterium.</title>
        <authorList>
            <person name="Duquesne K."/>
            <person name="Prima V."/>
            <person name="Ji B."/>
            <person name="Rouy Z."/>
            <person name="Medigue C."/>
            <person name="Talla E."/>
            <person name="Sturgis J.N."/>
        </authorList>
    </citation>
    <scope>NUCLEOTIDE SEQUENCE [LARGE SCALE GENOMIC DNA]</scope>
    <source>
        <strain evidence="16">DSM120</strain>
    </source>
</reference>
<comment type="catalytic activity">
    <reaction evidence="11 12">
        <text>uridine(1498) in 16S rRNA + S-adenosyl-L-methionine = N(3)-methyluridine(1498) in 16S rRNA + S-adenosyl-L-homocysteine + H(+)</text>
        <dbReference type="Rhea" id="RHEA:42920"/>
        <dbReference type="Rhea" id="RHEA-COMP:10283"/>
        <dbReference type="Rhea" id="RHEA-COMP:10284"/>
        <dbReference type="ChEBI" id="CHEBI:15378"/>
        <dbReference type="ChEBI" id="CHEBI:57856"/>
        <dbReference type="ChEBI" id="CHEBI:59789"/>
        <dbReference type="ChEBI" id="CHEBI:65315"/>
        <dbReference type="ChEBI" id="CHEBI:74502"/>
        <dbReference type="EC" id="2.1.1.193"/>
    </reaction>
</comment>